<dbReference type="AlphaFoldDB" id="W7EV21"/>
<name>W7EV21_BIPV3</name>
<dbReference type="GeneID" id="26260317"/>
<proteinExistence type="predicted"/>
<keyword evidence="2" id="KW-1185">Reference proteome</keyword>
<gene>
    <name evidence="1" type="ORF">COCVIDRAFT_96940</name>
</gene>
<dbReference type="RefSeq" id="XP_014557513.1">
    <property type="nucleotide sequence ID" value="XM_014702027.1"/>
</dbReference>
<reference evidence="1 2" key="1">
    <citation type="journal article" date="2013" name="PLoS Genet.">
        <title>Comparative genome structure, secondary metabolite, and effector coding capacity across Cochliobolus pathogens.</title>
        <authorList>
            <person name="Condon B.J."/>
            <person name="Leng Y."/>
            <person name="Wu D."/>
            <person name="Bushley K.E."/>
            <person name="Ohm R.A."/>
            <person name="Otillar R."/>
            <person name="Martin J."/>
            <person name="Schackwitz W."/>
            <person name="Grimwood J."/>
            <person name="MohdZainudin N."/>
            <person name="Xue C."/>
            <person name="Wang R."/>
            <person name="Manning V.A."/>
            <person name="Dhillon B."/>
            <person name="Tu Z.J."/>
            <person name="Steffenson B.J."/>
            <person name="Salamov A."/>
            <person name="Sun H."/>
            <person name="Lowry S."/>
            <person name="LaButti K."/>
            <person name="Han J."/>
            <person name="Copeland A."/>
            <person name="Lindquist E."/>
            <person name="Barry K."/>
            <person name="Schmutz J."/>
            <person name="Baker S.E."/>
            <person name="Ciuffetti L.M."/>
            <person name="Grigoriev I.V."/>
            <person name="Zhong S."/>
            <person name="Turgeon B.G."/>
        </authorList>
    </citation>
    <scope>NUCLEOTIDE SEQUENCE [LARGE SCALE GENOMIC DNA]</scope>
    <source>
        <strain evidence="1 2">FI3</strain>
    </source>
</reference>
<dbReference type="HOGENOM" id="CLU_2527128_0_0_1"/>
<sequence length="84" mass="9668">MVAYVLRKDGEDDSWESLVPYVKKCKSFVNNTRTRNEETNAPLELISNRHLNRHLTSLPHPLYLPHNNLTLSRITASKAITPLQ</sequence>
<organism evidence="1 2">
    <name type="scientific">Bipolaris victoriae (strain FI3)</name>
    <name type="common">Victoria blight of oats agent</name>
    <name type="synonym">Cochliobolus victoriae</name>
    <dbReference type="NCBI Taxonomy" id="930091"/>
    <lineage>
        <taxon>Eukaryota</taxon>
        <taxon>Fungi</taxon>
        <taxon>Dikarya</taxon>
        <taxon>Ascomycota</taxon>
        <taxon>Pezizomycotina</taxon>
        <taxon>Dothideomycetes</taxon>
        <taxon>Pleosporomycetidae</taxon>
        <taxon>Pleosporales</taxon>
        <taxon>Pleosporineae</taxon>
        <taxon>Pleosporaceae</taxon>
        <taxon>Bipolaris</taxon>
    </lineage>
</organism>
<dbReference type="EMBL" id="KI968725">
    <property type="protein sequence ID" value="EUN27912.1"/>
    <property type="molecule type" value="Genomic_DNA"/>
</dbReference>
<protein>
    <submittedName>
        <fullName evidence="1">Uncharacterized protein</fullName>
    </submittedName>
</protein>
<accession>W7EV21</accession>
<dbReference type="Proteomes" id="UP000054337">
    <property type="component" value="Unassembled WGS sequence"/>
</dbReference>
<evidence type="ECO:0000313" key="1">
    <source>
        <dbReference type="EMBL" id="EUN27912.1"/>
    </source>
</evidence>
<evidence type="ECO:0000313" key="2">
    <source>
        <dbReference type="Proteomes" id="UP000054337"/>
    </source>
</evidence>